<evidence type="ECO:0000313" key="2">
    <source>
        <dbReference type="EMBL" id="KRZ80613.1"/>
    </source>
</evidence>
<dbReference type="EMBL" id="JYDO01000002">
    <property type="protein sequence ID" value="KRZ80613.1"/>
    <property type="molecule type" value="Genomic_DNA"/>
</dbReference>
<protein>
    <submittedName>
        <fullName evidence="2">Uncharacterized protein</fullName>
    </submittedName>
</protein>
<feature type="non-terminal residue" evidence="2">
    <location>
        <position position="1"/>
    </location>
</feature>
<evidence type="ECO:0000313" key="3">
    <source>
        <dbReference type="Proteomes" id="UP000054843"/>
    </source>
</evidence>
<feature type="transmembrane region" description="Helical" evidence="1">
    <location>
        <begin position="6"/>
        <end position="26"/>
    </location>
</feature>
<gene>
    <name evidence="2" type="ORF">T10_2963</name>
</gene>
<dbReference type="OrthoDB" id="5919696at2759"/>
<dbReference type="Proteomes" id="UP000054843">
    <property type="component" value="Unassembled WGS sequence"/>
</dbReference>
<evidence type="ECO:0000256" key="1">
    <source>
        <dbReference type="SAM" id="Phobius"/>
    </source>
</evidence>
<proteinExistence type="predicted"/>
<sequence>LIVGQSFSPLLLACVAIIVLLSAYLLENIISFGMADVEQYRSMQQLNRVLERRRTKRAPEDVMQIFEQKKKEVAEMVKESQLRRCDDSEKVEVPEKKMKLSVTFNPNPQKKIIKCDSSKWDVLFNWPH</sequence>
<organism evidence="2 3">
    <name type="scientific">Trichinella papuae</name>
    <dbReference type="NCBI Taxonomy" id="268474"/>
    <lineage>
        <taxon>Eukaryota</taxon>
        <taxon>Metazoa</taxon>
        <taxon>Ecdysozoa</taxon>
        <taxon>Nematoda</taxon>
        <taxon>Enoplea</taxon>
        <taxon>Dorylaimia</taxon>
        <taxon>Trichinellida</taxon>
        <taxon>Trichinellidae</taxon>
        <taxon>Trichinella</taxon>
    </lineage>
</organism>
<keyword evidence="1" id="KW-0812">Transmembrane</keyword>
<keyword evidence="3" id="KW-1185">Reference proteome</keyword>
<dbReference type="AlphaFoldDB" id="A0A0V1N9V8"/>
<comment type="caution">
    <text evidence="2">The sequence shown here is derived from an EMBL/GenBank/DDBJ whole genome shotgun (WGS) entry which is preliminary data.</text>
</comment>
<keyword evidence="1" id="KW-0472">Membrane</keyword>
<keyword evidence="1" id="KW-1133">Transmembrane helix</keyword>
<name>A0A0V1N9V8_9BILA</name>
<reference evidence="2 3" key="1">
    <citation type="submission" date="2015-01" db="EMBL/GenBank/DDBJ databases">
        <title>Evolution of Trichinella species and genotypes.</title>
        <authorList>
            <person name="Korhonen P.K."/>
            <person name="Edoardo P."/>
            <person name="Giuseppe L.R."/>
            <person name="Gasser R.B."/>
        </authorList>
    </citation>
    <scope>NUCLEOTIDE SEQUENCE [LARGE SCALE GENOMIC DNA]</scope>
    <source>
        <strain evidence="2">ISS1980</strain>
    </source>
</reference>
<accession>A0A0V1N9V8</accession>